<keyword evidence="2" id="KW-1185">Reference proteome</keyword>
<proteinExistence type="predicted"/>
<accession>A0A3A3YWI9</accession>
<dbReference type="RefSeq" id="WP_119950343.1">
    <property type="nucleotide sequence ID" value="NZ_QZEZ01000004.1"/>
</dbReference>
<gene>
    <name evidence="1" type="ORF">D5H78_09965</name>
</gene>
<evidence type="ECO:0000313" key="1">
    <source>
        <dbReference type="EMBL" id="RJK95917.1"/>
    </source>
</evidence>
<dbReference type="AlphaFoldDB" id="A0A3A3YWI9"/>
<sequence length="102" mass="10875">MDKRRPEASELLALLEDHGSAVPLLAAVALSAAADALTDPEALPLAPTTTPVDLPLAVRVEDLYERCRDAALHARSLSESARYAHAARELVSAVRELEPAQP</sequence>
<name>A0A3A3YWI9_9ACTN</name>
<protein>
    <submittedName>
        <fullName evidence="1">Uncharacterized protein</fullName>
    </submittedName>
</protein>
<evidence type="ECO:0000313" key="2">
    <source>
        <dbReference type="Proteomes" id="UP000265614"/>
    </source>
</evidence>
<organism evidence="1 2">
    <name type="scientific">Vallicoccus soli</name>
    <dbReference type="NCBI Taxonomy" id="2339232"/>
    <lineage>
        <taxon>Bacteria</taxon>
        <taxon>Bacillati</taxon>
        <taxon>Actinomycetota</taxon>
        <taxon>Actinomycetes</taxon>
        <taxon>Motilibacterales</taxon>
        <taxon>Vallicoccaceae</taxon>
        <taxon>Vallicoccus</taxon>
    </lineage>
</organism>
<dbReference type="EMBL" id="QZEZ01000004">
    <property type="protein sequence ID" value="RJK95917.1"/>
    <property type="molecule type" value="Genomic_DNA"/>
</dbReference>
<dbReference type="Proteomes" id="UP000265614">
    <property type="component" value="Unassembled WGS sequence"/>
</dbReference>
<reference evidence="1 2" key="1">
    <citation type="submission" date="2018-09" db="EMBL/GenBank/DDBJ databases">
        <title>YIM 75000 draft genome.</title>
        <authorList>
            <person name="Tang S."/>
            <person name="Feng Y."/>
        </authorList>
    </citation>
    <scope>NUCLEOTIDE SEQUENCE [LARGE SCALE GENOMIC DNA]</scope>
    <source>
        <strain evidence="1 2">YIM 75000</strain>
    </source>
</reference>
<comment type="caution">
    <text evidence="1">The sequence shown here is derived from an EMBL/GenBank/DDBJ whole genome shotgun (WGS) entry which is preliminary data.</text>
</comment>